<name>A0A5M3X3Z3_9ACTN</name>
<dbReference type="AlphaFoldDB" id="A0A5M3X3Z3"/>
<evidence type="ECO:0008006" key="5">
    <source>
        <dbReference type="Google" id="ProtNLM"/>
    </source>
</evidence>
<dbReference type="Gene3D" id="2.160.20.80">
    <property type="entry name" value="E3 ubiquitin-protein ligase SopA"/>
    <property type="match status" value="1"/>
</dbReference>
<proteinExistence type="predicted"/>
<comment type="caution">
    <text evidence="3">The sequence shown here is derived from an EMBL/GenBank/DDBJ whole genome shotgun (WGS) entry which is preliminary data.</text>
</comment>
<keyword evidence="2" id="KW-0472">Membrane</keyword>
<dbReference type="InterPro" id="IPR051082">
    <property type="entry name" value="Pentapeptide-BTB/POZ_domain"/>
</dbReference>
<organism evidence="3 4">
    <name type="scientific">Acrocarpospora macrocephala</name>
    <dbReference type="NCBI Taxonomy" id="150177"/>
    <lineage>
        <taxon>Bacteria</taxon>
        <taxon>Bacillati</taxon>
        <taxon>Actinomycetota</taxon>
        <taxon>Actinomycetes</taxon>
        <taxon>Streptosporangiales</taxon>
        <taxon>Streptosporangiaceae</taxon>
        <taxon>Acrocarpospora</taxon>
    </lineage>
</organism>
<feature type="transmembrane region" description="Helical" evidence="2">
    <location>
        <begin position="55"/>
        <end position="75"/>
    </location>
</feature>
<dbReference type="Pfam" id="PF00805">
    <property type="entry name" value="Pentapeptide"/>
    <property type="match status" value="1"/>
</dbReference>
<dbReference type="SUPFAM" id="SSF141571">
    <property type="entry name" value="Pentapeptide repeat-like"/>
    <property type="match status" value="1"/>
</dbReference>
<accession>A0A5M3X3Z3</accession>
<dbReference type="EMBL" id="BLAE01000058">
    <property type="protein sequence ID" value="GES14371.1"/>
    <property type="molecule type" value="Genomic_DNA"/>
</dbReference>
<dbReference type="PANTHER" id="PTHR14136">
    <property type="entry name" value="BTB_POZ DOMAIN-CONTAINING PROTEIN KCTD9"/>
    <property type="match status" value="1"/>
</dbReference>
<evidence type="ECO:0000313" key="3">
    <source>
        <dbReference type="EMBL" id="GES14371.1"/>
    </source>
</evidence>
<keyword evidence="4" id="KW-1185">Reference proteome</keyword>
<sequence>MLVTVTVIAIIAVFLGSLAFLPTWLVQHSLGDHTASALAAADRLRAENDVRSTLLQGLGGLLALGGIALGAVVTMRQVSTSREGQFIDLFTKAIEHLASEKTSVRHGGVYAMEQIAETAPHYRGHVAALLASFIRQQAPWPPSEPAHTDAERASRHGELRDDVAGAIAVLARRTMVEPGYSIALEQVDLRGADLTGFDLSRFCFVGANLDNALLAGCDLTHTTFSNASLRGADLTGARLTEADLRGADLTGADLADVVDLETAMTDGTTKGLPVTESDPPPAARAK</sequence>
<keyword evidence="2" id="KW-0812">Transmembrane</keyword>
<feature type="region of interest" description="Disordered" evidence="1">
    <location>
        <begin position="267"/>
        <end position="286"/>
    </location>
</feature>
<keyword evidence="2" id="KW-1133">Transmembrane helix</keyword>
<evidence type="ECO:0000256" key="1">
    <source>
        <dbReference type="SAM" id="MobiDB-lite"/>
    </source>
</evidence>
<protein>
    <recommendedName>
        <fullName evidence="5">Pentapeptide repeat-containing protein</fullName>
    </recommendedName>
</protein>
<reference evidence="3 4" key="1">
    <citation type="submission" date="2019-10" db="EMBL/GenBank/DDBJ databases">
        <title>Whole genome shotgun sequence of Acrocarpospora macrocephala NBRC 16266.</title>
        <authorList>
            <person name="Ichikawa N."/>
            <person name="Kimura A."/>
            <person name="Kitahashi Y."/>
            <person name="Komaki H."/>
            <person name="Oguchi A."/>
        </authorList>
    </citation>
    <scope>NUCLEOTIDE SEQUENCE [LARGE SCALE GENOMIC DNA]</scope>
    <source>
        <strain evidence="3 4">NBRC 16266</strain>
    </source>
</reference>
<evidence type="ECO:0000313" key="4">
    <source>
        <dbReference type="Proteomes" id="UP000331127"/>
    </source>
</evidence>
<dbReference type="Proteomes" id="UP000331127">
    <property type="component" value="Unassembled WGS sequence"/>
</dbReference>
<evidence type="ECO:0000256" key="2">
    <source>
        <dbReference type="SAM" id="Phobius"/>
    </source>
</evidence>
<dbReference type="InterPro" id="IPR001646">
    <property type="entry name" value="5peptide_repeat"/>
</dbReference>
<dbReference type="PANTHER" id="PTHR14136:SF17">
    <property type="entry name" value="BTB_POZ DOMAIN-CONTAINING PROTEIN KCTD9"/>
    <property type="match status" value="1"/>
</dbReference>
<gene>
    <name evidence="3" type="ORF">Amac_079680</name>
</gene>